<sequence>MLKEHLLRISDLTLDKAEKLAHAVETAKVSIAVMSSSEQHEVNHEVNPVQKFRGRGRGRGNFQRSSNSQRGQSRSNQPNGQYQQQRAQYSQSRGGNRGDYNGNFRGKQSNYCDRNDNYYCKKCATKHGPRQCPAHNKECGRCFNLHHFARYCRANNVNEVNVEEKKNDVVKRAVESVVYRECHELVAYSPKASFYETRVINCDKADKCLETATKNLEIGKPAENANESQVNVLDVQDHPNVSSVGEQKKPRKEWRETIFLENVPVSMKLDPGSEVNTLPESIFKAILKKTKIPLEKTNEILGGIGHGVARPLGIVRKVDCKTSFDVRGYFDFYVTKDSDTKVLLGIEACERLELVIRRVHSVSTSAEQAAFVEKNRDVFTGSGKVPGLVSFQVKPNPDFKILPPRRYPIETSEKLLNKLNKLEKQEIVLKIPINEKLLCVSNILVREKPDGDLRLSLDPKNLNECLITRKCAIPTVDEISAKLSGKKWFTVFDEKEAFYHFELDEYSSRLCAFNTPFGVYRFLRMPFGIICAAECCHERNVTIFGGIKGVTVYIDDILVANDTEKEHDESINLVIIQARKHNVKFKLSKLQYKQRFAHFTGFIFSKKGRQIDPERTRV</sequence>
<keyword evidence="1" id="KW-0808">Transferase</keyword>
<dbReference type="PROSITE" id="PS50878">
    <property type="entry name" value="RT_POL"/>
    <property type="match status" value="1"/>
</dbReference>
<feature type="region of interest" description="Disordered" evidence="5">
    <location>
        <begin position="36"/>
        <end position="106"/>
    </location>
</feature>
<dbReference type="InterPro" id="IPR043502">
    <property type="entry name" value="DNA/RNA_pol_sf"/>
</dbReference>
<dbReference type="Gene3D" id="3.10.10.10">
    <property type="entry name" value="HIV Type 1 Reverse Transcriptase, subunit A, domain 1"/>
    <property type="match status" value="1"/>
</dbReference>
<dbReference type="InterPro" id="IPR050951">
    <property type="entry name" value="Retrovirus_Pol_polyprotein"/>
</dbReference>
<accession>A0A9P0A4F8</accession>
<evidence type="ECO:0000256" key="5">
    <source>
        <dbReference type="SAM" id="MobiDB-lite"/>
    </source>
</evidence>
<dbReference type="AlphaFoldDB" id="A0A9P0A4F8"/>
<dbReference type="EMBL" id="OU963863">
    <property type="protein sequence ID" value="CAH0383826.1"/>
    <property type="molecule type" value="Genomic_DNA"/>
</dbReference>
<evidence type="ECO:0000256" key="1">
    <source>
        <dbReference type="ARBA" id="ARBA00022679"/>
    </source>
</evidence>
<dbReference type="Proteomes" id="UP001152759">
    <property type="component" value="Chromosome 2"/>
</dbReference>
<dbReference type="GO" id="GO:0071897">
    <property type="term" value="P:DNA biosynthetic process"/>
    <property type="evidence" value="ECO:0007669"/>
    <property type="project" value="UniProtKB-ARBA"/>
</dbReference>
<dbReference type="Gene3D" id="2.40.70.10">
    <property type="entry name" value="Acid Proteases"/>
    <property type="match status" value="1"/>
</dbReference>
<evidence type="ECO:0000256" key="4">
    <source>
        <dbReference type="ARBA" id="ARBA00022759"/>
    </source>
</evidence>
<dbReference type="Pfam" id="PF00078">
    <property type="entry name" value="RVT_1"/>
    <property type="match status" value="1"/>
</dbReference>
<dbReference type="GO" id="GO:0004519">
    <property type="term" value="F:endonuclease activity"/>
    <property type="evidence" value="ECO:0007669"/>
    <property type="project" value="UniProtKB-KW"/>
</dbReference>
<protein>
    <recommendedName>
        <fullName evidence="6">Reverse transcriptase domain-containing protein</fullName>
    </recommendedName>
</protein>
<evidence type="ECO:0000256" key="2">
    <source>
        <dbReference type="ARBA" id="ARBA00022695"/>
    </source>
</evidence>
<evidence type="ECO:0000313" key="7">
    <source>
        <dbReference type="EMBL" id="CAH0383826.1"/>
    </source>
</evidence>
<feature type="compositionally biased region" description="Low complexity" evidence="5">
    <location>
        <begin position="60"/>
        <end position="94"/>
    </location>
</feature>
<reference evidence="7" key="1">
    <citation type="submission" date="2021-12" db="EMBL/GenBank/DDBJ databases">
        <authorList>
            <person name="King R."/>
        </authorList>
    </citation>
    <scope>NUCLEOTIDE SEQUENCE</scope>
</reference>
<dbReference type="PANTHER" id="PTHR37984:SF5">
    <property type="entry name" value="PROTEIN NYNRIN-LIKE"/>
    <property type="match status" value="1"/>
</dbReference>
<organism evidence="7 8">
    <name type="scientific">Bemisia tabaci</name>
    <name type="common">Sweetpotato whitefly</name>
    <name type="synonym">Aleurodes tabaci</name>
    <dbReference type="NCBI Taxonomy" id="7038"/>
    <lineage>
        <taxon>Eukaryota</taxon>
        <taxon>Metazoa</taxon>
        <taxon>Ecdysozoa</taxon>
        <taxon>Arthropoda</taxon>
        <taxon>Hexapoda</taxon>
        <taxon>Insecta</taxon>
        <taxon>Pterygota</taxon>
        <taxon>Neoptera</taxon>
        <taxon>Paraneoptera</taxon>
        <taxon>Hemiptera</taxon>
        <taxon>Sternorrhyncha</taxon>
        <taxon>Aleyrodoidea</taxon>
        <taxon>Aleyrodidae</taxon>
        <taxon>Aleyrodinae</taxon>
        <taxon>Bemisia</taxon>
    </lineage>
</organism>
<feature type="domain" description="Reverse transcriptase" evidence="6">
    <location>
        <begin position="373"/>
        <end position="604"/>
    </location>
</feature>
<dbReference type="SUPFAM" id="SSF56672">
    <property type="entry name" value="DNA/RNA polymerases"/>
    <property type="match status" value="1"/>
</dbReference>
<evidence type="ECO:0000259" key="6">
    <source>
        <dbReference type="PROSITE" id="PS50878"/>
    </source>
</evidence>
<evidence type="ECO:0000256" key="3">
    <source>
        <dbReference type="ARBA" id="ARBA00022722"/>
    </source>
</evidence>
<dbReference type="InterPro" id="IPR021109">
    <property type="entry name" value="Peptidase_aspartic_dom_sf"/>
</dbReference>
<dbReference type="Gene3D" id="3.30.70.270">
    <property type="match status" value="1"/>
</dbReference>
<keyword evidence="2" id="KW-0548">Nucleotidyltransferase</keyword>
<keyword evidence="8" id="KW-1185">Reference proteome</keyword>
<dbReference type="InterPro" id="IPR000477">
    <property type="entry name" value="RT_dom"/>
</dbReference>
<gene>
    <name evidence="7" type="ORF">BEMITA_LOCUS3234</name>
</gene>
<dbReference type="PANTHER" id="PTHR37984">
    <property type="entry name" value="PROTEIN CBG26694"/>
    <property type="match status" value="1"/>
</dbReference>
<proteinExistence type="predicted"/>
<dbReference type="CDD" id="cd01647">
    <property type="entry name" value="RT_LTR"/>
    <property type="match status" value="1"/>
</dbReference>
<name>A0A9P0A4F8_BEMTA</name>
<dbReference type="InterPro" id="IPR043128">
    <property type="entry name" value="Rev_trsase/Diguanyl_cyclase"/>
</dbReference>
<keyword evidence="3" id="KW-0540">Nuclease</keyword>
<keyword evidence="4" id="KW-0378">Hydrolase</keyword>
<dbReference type="GO" id="GO:0016779">
    <property type="term" value="F:nucleotidyltransferase activity"/>
    <property type="evidence" value="ECO:0007669"/>
    <property type="project" value="UniProtKB-KW"/>
</dbReference>
<keyword evidence="4" id="KW-0255">Endonuclease</keyword>
<evidence type="ECO:0000313" key="8">
    <source>
        <dbReference type="Proteomes" id="UP001152759"/>
    </source>
</evidence>